<dbReference type="eggNOG" id="ENOG50313Q4">
    <property type="taxonomic scope" value="Bacteria"/>
</dbReference>
<reference evidence="13" key="1">
    <citation type="submission" date="2017-12" db="EMBL/GenBank/DDBJ databases">
        <title>FDA dAtabase for Regulatory Grade micrObial Sequences (FDA-ARGOS): Supporting development and validation of Infectious Disease Dx tests.</title>
        <authorList>
            <person name="Campos J."/>
            <person name="Goldberg B."/>
            <person name="Tallon L."/>
            <person name="Sadzewicz L."/>
            <person name="Sengamalay N."/>
            <person name="Ott S."/>
            <person name="Godinez A."/>
            <person name="Nagaraj S."/>
            <person name="Vyas G."/>
            <person name="Aluvathingal J."/>
            <person name="Nadendla S."/>
            <person name="Geyer C."/>
            <person name="Nandy P."/>
            <person name="Hobson J."/>
            <person name="Sichtig H."/>
        </authorList>
    </citation>
    <scope>NUCLEOTIDE SEQUENCE</scope>
    <source>
        <strain evidence="13">FDAARGOS_252</strain>
    </source>
</reference>
<evidence type="ECO:0000256" key="11">
    <source>
        <dbReference type="ARBA" id="ARBA00023136"/>
    </source>
</evidence>
<dbReference type="GO" id="GO:0005886">
    <property type="term" value="C:plasma membrane"/>
    <property type="evidence" value="ECO:0007669"/>
    <property type="project" value="UniProtKB-SubCell"/>
</dbReference>
<keyword evidence="9 12" id="KW-0201">Cytochrome c-type biogenesis</keyword>
<evidence type="ECO:0000256" key="7">
    <source>
        <dbReference type="ARBA" id="ARBA00022519"/>
    </source>
</evidence>
<dbReference type="NCBIfam" id="TIGR03141">
    <property type="entry name" value="cytochro_ccmD"/>
    <property type="match status" value="1"/>
</dbReference>
<dbReference type="STRING" id="147645.A6J80_17630"/>
<evidence type="ECO:0000256" key="6">
    <source>
        <dbReference type="ARBA" id="ARBA00022475"/>
    </source>
</evidence>
<keyword evidence="7 12" id="KW-0997">Cell inner membrane</keyword>
<evidence type="ECO:0000313" key="13">
    <source>
        <dbReference type="EMBL" id="ARC37931.1"/>
    </source>
</evidence>
<evidence type="ECO:0000313" key="14">
    <source>
        <dbReference type="Proteomes" id="UP000191257"/>
    </source>
</evidence>
<evidence type="ECO:0000256" key="9">
    <source>
        <dbReference type="ARBA" id="ARBA00022748"/>
    </source>
</evidence>
<dbReference type="EMBL" id="CP020442">
    <property type="protein sequence ID" value="ARC37931.1"/>
    <property type="molecule type" value="Genomic_DNA"/>
</dbReference>
<evidence type="ECO:0000256" key="10">
    <source>
        <dbReference type="ARBA" id="ARBA00022989"/>
    </source>
</evidence>
<dbReference type="Pfam" id="PF04995">
    <property type="entry name" value="CcmD"/>
    <property type="match status" value="1"/>
</dbReference>
<protein>
    <recommendedName>
        <fullName evidence="4 12">Heme exporter protein D</fullName>
    </recommendedName>
</protein>
<dbReference type="GO" id="GO:0017004">
    <property type="term" value="P:cytochrome complex assembly"/>
    <property type="evidence" value="ECO:0007669"/>
    <property type="project" value="UniProtKB-KW"/>
</dbReference>
<organism evidence="13 14">
    <name type="scientific">Paracoccus yeei</name>
    <dbReference type="NCBI Taxonomy" id="147645"/>
    <lineage>
        <taxon>Bacteria</taxon>
        <taxon>Pseudomonadati</taxon>
        <taxon>Pseudomonadota</taxon>
        <taxon>Alphaproteobacteria</taxon>
        <taxon>Rhodobacterales</taxon>
        <taxon>Paracoccaceae</taxon>
        <taxon>Paracoccus</taxon>
    </lineage>
</organism>
<keyword evidence="10 12" id="KW-1133">Transmembrane helix</keyword>
<evidence type="ECO:0000256" key="4">
    <source>
        <dbReference type="ARBA" id="ARBA00016461"/>
    </source>
</evidence>
<keyword evidence="11 12" id="KW-0472">Membrane</keyword>
<name>A0A1V0GVT3_9RHOB</name>
<keyword evidence="14" id="KW-1185">Reference proteome</keyword>
<keyword evidence="6 12" id="KW-1003">Cell membrane</keyword>
<evidence type="ECO:0000256" key="5">
    <source>
        <dbReference type="ARBA" id="ARBA00022448"/>
    </source>
</evidence>
<evidence type="ECO:0000256" key="2">
    <source>
        <dbReference type="ARBA" id="ARBA00004377"/>
    </source>
</evidence>
<keyword evidence="5 12" id="KW-0813">Transport</keyword>
<dbReference type="Proteomes" id="UP000191257">
    <property type="component" value="Chromosome"/>
</dbReference>
<feature type="transmembrane region" description="Helical" evidence="12">
    <location>
        <begin position="12"/>
        <end position="30"/>
    </location>
</feature>
<dbReference type="KEGG" id="pye:A6J80_17630"/>
<evidence type="ECO:0000256" key="1">
    <source>
        <dbReference type="ARBA" id="ARBA00002442"/>
    </source>
</evidence>
<evidence type="ECO:0000256" key="8">
    <source>
        <dbReference type="ARBA" id="ARBA00022692"/>
    </source>
</evidence>
<comment type="function">
    <text evidence="1 12">Required for the export of heme to the periplasm for the biogenesis of c-type cytochromes.</text>
</comment>
<dbReference type="GO" id="GO:0015886">
    <property type="term" value="P:heme transport"/>
    <property type="evidence" value="ECO:0007669"/>
    <property type="project" value="InterPro"/>
</dbReference>
<evidence type="ECO:0000256" key="12">
    <source>
        <dbReference type="RuleBase" id="RU363101"/>
    </source>
</evidence>
<gene>
    <name evidence="13" type="primary">ccmD</name>
    <name evidence="13" type="ORF">A6J80_17630</name>
</gene>
<proteinExistence type="inferred from homology"/>
<keyword evidence="8 12" id="KW-0812">Transmembrane</keyword>
<sequence>MIELGKYAGTVLAAYGISLALLAGVVVQTLRANTRARRALEEHERHG</sequence>
<evidence type="ECO:0000256" key="3">
    <source>
        <dbReference type="ARBA" id="ARBA00008741"/>
    </source>
</evidence>
<dbReference type="RefSeq" id="WP_080622390.1">
    <property type="nucleotide sequence ID" value="NZ_CAWMZI010000001.1"/>
</dbReference>
<accession>A0A1V0GVT3</accession>
<dbReference type="InterPro" id="IPR007078">
    <property type="entry name" value="Haem_export_protD_CcmD"/>
</dbReference>
<comment type="subcellular location">
    <subcellularLocation>
        <location evidence="2 12">Cell inner membrane</location>
        <topology evidence="2 12">Single-pass membrane protein</topology>
    </subcellularLocation>
</comment>
<dbReference type="AlphaFoldDB" id="A0A1V0GVT3"/>
<comment type="similarity">
    <text evidence="3 12">Belongs to the CcmD/CycX/HelD family.</text>
</comment>